<keyword evidence="1" id="KW-0812">Transmembrane</keyword>
<protein>
    <submittedName>
        <fullName evidence="2">Uncharacterized protein</fullName>
    </submittedName>
</protein>
<dbReference type="OrthoDB" id="8759208at2"/>
<feature type="transmembrane region" description="Helical" evidence="1">
    <location>
        <begin position="7"/>
        <end position="26"/>
    </location>
</feature>
<comment type="caution">
    <text evidence="2">The sequence shown here is derived from an EMBL/GenBank/DDBJ whole genome shotgun (WGS) entry which is preliminary data.</text>
</comment>
<reference evidence="2 3" key="1">
    <citation type="submission" date="2017-10" db="EMBL/GenBank/DDBJ databases">
        <title>Massilia psychrophilum sp. nov., a novel purple-pigmented bacterium isolated from Tianshan glacier, Xinjiang Municipality, China.</title>
        <authorList>
            <person name="Wang H."/>
        </authorList>
    </citation>
    <scope>NUCLEOTIDE SEQUENCE [LARGE SCALE GENOMIC DNA]</scope>
    <source>
        <strain evidence="2 3">JCM 30074</strain>
    </source>
</reference>
<dbReference type="RefSeq" id="WP_099790178.1">
    <property type="nucleotide sequence ID" value="NZ_JBHLYV010000012.1"/>
</dbReference>
<keyword evidence="1" id="KW-0472">Membrane</keyword>
<accession>A0A2G8TD62</accession>
<keyword evidence="1" id="KW-1133">Transmembrane helix</keyword>
<dbReference type="Proteomes" id="UP000230390">
    <property type="component" value="Unassembled WGS sequence"/>
</dbReference>
<proteinExistence type="predicted"/>
<feature type="transmembrane region" description="Helical" evidence="1">
    <location>
        <begin position="38"/>
        <end position="62"/>
    </location>
</feature>
<evidence type="ECO:0000256" key="1">
    <source>
        <dbReference type="SAM" id="Phobius"/>
    </source>
</evidence>
<dbReference type="AlphaFoldDB" id="A0A2G8TD62"/>
<evidence type="ECO:0000313" key="2">
    <source>
        <dbReference type="EMBL" id="PIL43970.1"/>
    </source>
</evidence>
<name>A0A2G8TD62_9BURK</name>
<organism evidence="2 3">
    <name type="scientific">Massilia eurypsychrophila</name>
    <dbReference type="NCBI Taxonomy" id="1485217"/>
    <lineage>
        <taxon>Bacteria</taxon>
        <taxon>Pseudomonadati</taxon>
        <taxon>Pseudomonadota</taxon>
        <taxon>Betaproteobacteria</taxon>
        <taxon>Burkholderiales</taxon>
        <taxon>Oxalobacteraceae</taxon>
        <taxon>Telluria group</taxon>
        <taxon>Massilia</taxon>
    </lineage>
</organism>
<dbReference type="EMBL" id="PDOC01000010">
    <property type="protein sequence ID" value="PIL43970.1"/>
    <property type="molecule type" value="Genomic_DNA"/>
</dbReference>
<sequence length="74" mass="7826">MNKLTWIGIIVWGLFVTGFGLTGVSAPPHAVNVQPQDVLFLIVGGVVTCLIGAVGLVGLMGWMPGMRAEQKSYL</sequence>
<evidence type="ECO:0000313" key="3">
    <source>
        <dbReference type="Proteomes" id="UP000230390"/>
    </source>
</evidence>
<gene>
    <name evidence="2" type="ORF">CR105_16665</name>
</gene>
<keyword evidence="3" id="KW-1185">Reference proteome</keyword>